<accession>A0AAV5WXI7</accession>
<keyword evidence="2" id="KW-1185">Reference proteome</keyword>
<dbReference type="EMBL" id="BTSY01000007">
    <property type="protein sequence ID" value="GMT35355.1"/>
    <property type="molecule type" value="Genomic_DNA"/>
</dbReference>
<evidence type="ECO:0000313" key="1">
    <source>
        <dbReference type="EMBL" id="GMT35355.1"/>
    </source>
</evidence>
<evidence type="ECO:0000313" key="2">
    <source>
        <dbReference type="Proteomes" id="UP001432322"/>
    </source>
</evidence>
<reference evidence="1" key="1">
    <citation type="submission" date="2023-10" db="EMBL/GenBank/DDBJ databases">
        <title>Genome assembly of Pristionchus species.</title>
        <authorList>
            <person name="Yoshida K."/>
            <person name="Sommer R.J."/>
        </authorList>
    </citation>
    <scope>NUCLEOTIDE SEQUENCE</scope>
    <source>
        <strain evidence="1">RS5133</strain>
    </source>
</reference>
<dbReference type="AlphaFoldDB" id="A0AAV5WXI7"/>
<proteinExistence type="predicted"/>
<organism evidence="1 2">
    <name type="scientific">Pristionchus fissidentatus</name>
    <dbReference type="NCBI Taxonomy" id="1538716"/>
    <lineage>
        <taxon>Eukaryota</taxon>
        <taxon>Metazoa</taxon>
        <taxon>Ecdysozoa</taxon>
        <taxon>Nematoda</taxon>
        <taxon>Chromadorea</taxon>
        <taxon>Rhabditida</taxon>
        <taxon>Rhabditina</taxon>
        <taxon>Diplogasteromorpha</taxon>
        <taxon>Diplogasteroidea</taxon>
        <taxon>Neodiplogasteridae</taxon>
        <taxon>Pristionchus</taxon>
    </lineage>
</organism>
<feature type="non-terminal residue" evidence="1">
    <location>
        <position position="1"/>
    </location>
</feature>
<name>A0AAV5WXI7_9BILA</name>
<gene>
    <name evidence="1" type="ORF">PFISCL1PPCAC_26652</name>
</gene>
<comment type="caution">
    <text evidence="1">The sequence shown here is derived from an EMBL/GenBank/DDBJ whole genome shotgun (WGS) entry which is preliminary data.</text>
</comment>
<feature type="non-terminal residue" evidence="1">
    <location>
        <position position="82"/>
    </location>
</feature>
<dbReference type="Proteomes" id="UP001432322">
    <property type="component" value="Unassembled WGS sequence"/>
</dbReference>
<sequence>QSDIFEEQDVTLSGYEADESMLILERTSKGSRNISRRSTKTETKKRRIYEWLERCVSEASCSFESVREPSRNKRRAACYRQQ</sequence>
<protein>
    <submittedName>
        <fullName evidence="1">Uncharacterized protein</fullName>
    </submittedName>
</protein>